<dbReference type="InterPro" id="IPR027417">
    <property type="entry name" value="P-loop_NTPase"/>
</dbReference>
<dbReference type="Gene3D" id="3.40.50.300">
    <property type="entry name" value="P-loop containing nucleotide triphosphate hydrolases"/>
    <property type="match status" value="1"/>
</dbReference>
<dbReference type="EC" id="2.7.1.25" evidence="1 6"/>
<dbReference type="GO" id="GO:0010134">
    <property type="term" value="P:sulfate assimilation via adenylyl sulfate reduction"/>
    <property type="evidence" value="ECO:0007669"/>
    <property type="project" value="TreeGrafter"/>
</dbReference>
<evidence type="ECO:0000313" key="8">
    <source>
        <dbReference type="EMBL" id="RKP18164.1"/>
    </source>
</evidence>
<gene>
    <name evidence="8" type="ORF">ROZALSC1DRAFT_30115</name>
</gene>
<dbReference type="SUPFAM" id="SSF52540">
    <property type="entry name" value="P-loop containing nucleoside triphosphate hydrolases"/>
    <property type="match status" value="1"/>
</dbReference>
<evidence type="ECO:0000256" key="4">
    <source>
        <dbReference type="ARBA" id="ARBA00022741"/>
    </source>
</evidence>
<evidence type="ECO:0000256" key="3">
    <source>
        <dbReference type="ARBA" id="ARBA00022679"/>
    </source>
</evidence>
<protein>
    <recommendedName>
        <fullName evidence="2 6">Adenylyl-sulfate kinase</fullName>
        <ecNumber evidence="1 6">2.7.1.25</ecNumber>
    </recommendedName>
</protein>
<proteinExistence type="inferred from homology"/>
<dbReference type="GO" id="GO:0004781">
    <property type="term" value="F:sulfate adenylyltransferase (ATP) activity"/>
    <property type="evidence" value="ECO:0007669"/>
    <property type="project" value="TreeGrafter"/>
</dbReference>
<sequence length="188" mass="20835">MMMAIDTETRPKGHVIWLTGLSGAGKSTLSKYLHEHFSQVGVPSYQLDGDLLRRGINNDLGFTANDRAENIRRVSHIAAYMADAGLVCIVSCISPFSKNRKFARQVCADMGVGFVEEVFVSAPLEVVERRDVKGLYKKARSGVIKEFTGISSPYEVPETPEMVVETDVFNAEKCVEQIVSFLESEKII</sequence>
<keyword evidence="4 6" id="KW-0547">Nucleotide-binding</keyword>
<dbReference type="Pfam" id="PF01583">
    <property type="entry name" value="APS_kinase"/>
    <property type="match status" value="1"/>
</dbReference>
<keyword evidence="6" id="KW-0418">Kinase</keyword>
<evidence type="ECO:0000256" key="2">
    <source>
        <dbReference type="ARBA" id="ARBA00018163"/>
    </source>
</evidence>
<evidence type="ECO:0000256" key="1">
    <source>
        <dbReference type="ARBA" id="ARBA00012121"/>
    </source>
</evidence>
<reference evidence="9" key="1">
    <citation type="journal article" date="2018" name="Nat. Microbiol.">
        <title>Leveraging single-cell genomics to expand the fungal tree of life.</title>
        <authorList>
            <person name="Ahrendt S.R."/>
            <person name="Quandt C.A."/>
            <person name="Ciobanu D."/>
            <person name="Clum A."/>
            <person name="Salamov A."/>
            <person name="Andreopoulos B."/>
            <person name="Cheng J.F."/>
            <person name="Woyke T."/>
            <person name="Pelin A."/>
            <person name="Henrissat B."/>
            <person name="Reynolds N.K."/>
            <person name="Benny G.L."/>
            <person name="Smith M.E."/>
            <person name="James T.Y."/>
            <person name="Grigoriev I.V."/>
        </authorList>
    </citation>
    <scope>NUCLEOTIDE SEQUENCE [LARGE SCALE GENOMIC DNA]</scope>
    <source>
        <strain evidence="9">CSF55</strain>
    </source>
</reference>
<dbReference type="GO" id="GO:0019379">
    <property type="term" value="P:sulfate assimilation, phosphoadenylyl sulfate reduction by phosphoadenylyl-sulfate reductase (thioredoxin)"/>
    <property type="evidence" value="ECO:0007669"/>
    <property type="project" value="TreeGrafter"/>
</dbReference>
<dbReference type="InterPro" id="IPR050512">
    <property type="entry name" value="Sulf_AdTrans/APS_kinase"/>
</dbReference>
<dbReference type="EMBL" id="ML005542">
    <property type="protein sequence ID" value="RKP18164.1"/>
    <property type="molecule type" value="Genomic_DNA"/>
</dbReference>
<dbReference type="Proteomes" id="UP000281549">
    <property type="component" value="Unassembled WGS sequence"/>
</dbReference>
<organism evidence="8 9">
    <name type="scientific">Rozella allomycis (strain CSF55)</name>
    <dbReference type="NCBI Taxonomy" id="988480"/>
    <lineage>
        <taxon>Eukaryota</taxon>
        <taxon>Fungi</taxon>
        <taxon>Fungi incertae sedis</taxon>
        <taxon>Cryptomycota</taxon>
        <taxon>Cryptomycota incertae sedis</taxon>
        <taxon>Rozella</taxon>
    </lineage>
</organism>
<dbReference type="PANTHER" id="PTHR42700">
    <property type="entry name" value="SULFATE ADENYLYLTRANSFERASE"/>
    <property type="match status" value="1"/>
</dbReference>
<dbReference type="GO" id="GO:0005737">
    <property type="term" value="C:cytoplasm"/>
    <property type="evidence" value="ECO:0007669"/>
    <property type="project" value="TreeGrafter"/>
</dbReference>
<evidence type="ECO:0000259" key="7">
    <source>
        <dbReference type="Pfam" id="PF01583"/>
    </source>
</evidence>
<dbReference type="UniPathway" id="UPA00140">
    <property type="reaction ID" value="UER00205"/>
</dbReference>
<comment type="pathway">
    <text evidence="6">Sulfur metabolism; hydrogen sulfide biosynthesis; sulfite from sulfate: step 2/3.</text>
</comment>
<dbReference type="AlphaFoldDB" id="A0A4P9YFV6"/>
<dbReference type="InterPro" id="IPR059117">
    <property type="entry name" value="APS_kinase_dom"/>
</dbReference>
<keyword evidence="5 6" id="KW-0067">ATP-binding</keyword>
<dbReference type="InterPro" id="IPR002891">
    <property type="entry name" value="APS"/>
</dbReference>
<name>A0A4P9YFV6_ROZAC</name>
<comment type="similarity">
    <text evidence="6">Belongs to the APS kinase family.</text>
</comment>
<evidence type="ECO:0000313" key="9">
    <source>
        <dbReference type="Proteomes" id="UP000281549"/>
    </source>
</evidence>
<dbReference type="HAMAP" id="MF_00065">
    <property type="entry name" value="Adenylyl_sulf_kinase"/>
    <property type="match status" value="1"/>
</dbReference>
<comment type="function">
    <text evidence="6">Catalyzes the synthesis of activated sulfate.</text>
</comment>
<keyword evidence="3 6" id="KW-0808">Transferase</keyword>
<accession>A0A4P9YFV6</accession>
<dbReference type="GO" id="GO:0004020">
    <property type="term" value="F:adenylylsulfate kinase activity"/>
    <property type="evidence" value="ECO:0007669"/>
    <property type="project" value="UniProtKB-EC"/>
</dbReference>
<dbReference type="NCBIfam" id="NF003013">
    <property type="entry name" value="PRK03846.1"/>
    <property type="match status" value="1"/>
</dbReference>
<dbReference type="PANTHER" id="PTHR42700:SF1">
    <property type="entry name" value="SULFATE ADENYLYLTRANSFERASE"/>
    <property type="match status" value="1"/>
</dbReference>
<evidence type="ECO:0000256" key="6">
    <source>
        <dbReference type="RuleBase" id="RU004347"/>
    </source>
</evidence>
<dbReference type="NCBIfam" id="TIGR00455">
    <property type="entry name" value="apsK"/>
    <property type="match status" value="1"/>
</dbReference>
<dbReference type="GO" id="GO:0005524">
    <property type="term" value="F:ATP binding"/>
    <property type="evidence" value="ECO:0007669"/>
    <property type="project" value="UniProtKB-KW"/>
</dbReference>
<dbReference type="CDD" id="cd02027">
    <property type="entry name" value="APSK"/>
    <property type="match status" value="1"/>
</dbReference>
<evidence type="ECO:0000256" key="5">
    <source>
        <dbReference type="ARBA" id="ARBA00022840"/>
    </source>
</evidence>
<dbReference type="GO" id="GO:0070814">
    <property type="term" value="P:hydrogen sulfide biosynthetic process"/>
    <property type="evidence" value="ECO:0007669"/>
    <property type="project" value="UniProtKB-UniPathway"/>
</dbReference>
<comment type="catalytic activity">
    <reaction evidence="6">
        <text>adenosine 5'-phosphosulfate + ATP = 3'-phosphoadenylyl sulfate + ADP + H(+)</text>
        <dbReference type="Rhea" id="RHEA:24152"/>
        <dbReference type="ChEBI" id="CHEBI:15378"/>
        <dbReference type="ChEBI" id="CHEBI:30616"/>
        <dbReference type="ChEBI" id="CHEBI:58243"/>
        <dbReference type="ChEBI" id="CHEBI:58339"/>
        <dbReference type="ChEBI" id="CHEBI:456216"/>
        <dbReference type="EC" id="2.7.1.25"/>
    </reaction>
</comment>
<feature type="domain" description="APS kinase" evidence="7">
    <location>
        <begin position="12"/>
        <end position="165"/>
    </location>
</feature>